<sequence>MNTVMPSHPFVEIFSSQEVAAAAGVFLLAVIGLATMGVRWARTWVETQIGALHSQVAEVGDRAKGAREAAEQAVDATTNSHGTHIRDDLDEVRDAVDTILRRMDAAELARIEERDTRERRDRRAEDQIDGMRDDIRSLTASAERAHARLDERVTALEAAK</sequence>
<dbReference type="EMBL" id="MSKM01000001">
    <property type="protein sequence ID" value="OLO56004.1"/>
    <property type="molecule type" value="Genomic_DNA"/>
</dbReference>
<keyword evidence="1" id="KW-0812">Transmembrane</keyword>
<accession>A0A1Q8W377</accession>
<name>A0A1Q8W377_9ACTO</name>
<keyword evidence="1" id="KW-0472">Membrane</keyword>
<comment type="caution">
    <text evidence="2">The sequence shown here is derived from an EMBL/GenBank/DDBJ whole genome shotgun (WGS) entry which is preliminary data.</text>
</comment>
<dbReference type="RefSeq" id="WP_070661116.1">
    <property type="nucleotide sequence ID" value="NZ_MSKM01000001.1"/>
</dbReference>
<organism evidence="2 3">
    <name type="scientific">Actinomyces oris</name>
    <dbReference type="NCBI Taxonomy" id="544580"/>
    <lineage>
        <taxon>Bacteria</taxon>
        <taxon>Bacillati</taxon>
        <taxon>Actinomycetota</taxon>
        <taxon>Actinomycetes</taxon>
        <taxon>Actinomycetales</taxon>
        <taxon>Actinomycetaceae</taxon>
        <taxon>Actinomyces</taxon>
    </lineage>
</organism>
<protein>
    <recommendedName>
        <fullName evidence="4">DUF2746 domain-containing protein</fullName>
    </recommendedName>
</protein>
<evidence type="ECO:0000256" key="1">
    <source>
        <dbReference type="SAM" id="Phobius"/>
    </source>
</evidence>
<dbReference type="Proteomes" id="UP000185772">
    <property type="component" value="Unassembled WGS sequence"/>
</dbReference>
<evidence type="ECO:0008006" key="4">
    <source>
        <dbReference type="Google" id="ProtNLM"/>
    </source>
</evidence>
<keyword evidence="1" id="KW-1133">Transmembrane helix</keyword>
<gene>
    <name evidence="2" type="ORF">BKH27_00395</name>
</gene>
<reference evidence="2 3" key="1">
    <citation type="submission" date="2016-12" db="EMBL/GenBank/DDBJ databases">
        <title>Genomic comparison of strains in the 'Actinomyces naeslundii' group.</title>
        <authorList>
            <person name="Mughal S.R."/>
            <person name="Do T."/>
            <person name="Gilbert S.C."/>
            <person name="Witherden E.A."/>
            <person name="Didelot X."/>
            <person name="Beighton D."/>
        </authorList>
    </citation>
    <scope>NUCLEOTIDE SEQUENCE [LARGE SCALE GENOMIC DNA]</scope>
    <source>
        <strain evidence="2 3">MMRCO6-1</strain>
    </source>
</reference>
<proteinExistence type="predicted"/>
<dbReference type="AlphaFoldDB" id="A0A1Q8W377"/>
<feature type="transmembrane region" description="Helical" evidence="1">
    <location>
        <begin position="20"/>
        <end position="38"/>
    </location>
</feature>
<evidence type="ECO:0000313" key="3">
    <source>
        <dbReference type="Proteomes" id="UP000185772"/>
    </source>
</evidence>
<evidence type="ECO:0000313" key="2">
    <source>
        <dbReference type="EMBL" id="OLO56004.1"/>
    </source>
</evidence>